<protein>
    <submittedName>
        <fullName evidence="2">Uncharacterized protein</fullName>
    </submittedName>
</protein>
<dbReference type="EMBL" id="BRXU01000013">
    <property type="protein sequence ID" value="GLC55493.1"/>
    <property type="molecule type" value="Genomic_DNA"/>
</dbReference>
<dbReference type="AlphaFoldDB" id="A0A9W6BP08"/>
<keyword evidence="3" id="KW-1185">Reference proteome</keyword>
<dbReference type="OrthoDB" id="4726597at2759"/>
<evidence type="ECO:0000313" key="3">
    <source>
        <dbReference type="Proteomes" id="UP001165080"/>
    </source>
</evidence>
<reference evidence="2 3" key="1">
    <citation type="journal article" date="2023" name="Commun. Biol.">
        <title>Reorganization of the ancestral sex-determining regions during the evolution of trioecy in Pleodorina starrii.</title>
        <authorList>
            <person name="Takahashi K."/>
            <person name="Suzuki S."/>
            <person name="Kawai-Toyooka H."/>
            <person name="Yamamoto K."/>
            <person name="Hamaji T."/>
            <person name="Ootsuki R."/>
            <person name="Yamaguchi H."/>
            <person name="Kawachi M."/>
            <person name="Higashiyama T."/>
            <person name="Nozaki H."/>
        </authorList>
    </citation>
    <scope>NUCLEOTIDE SEQUENCE [LARGE SCALE GENOMIC DNA]</scope>
    <source>
        <strain evidence="2 3">NIES-4479</strain>
    </source>
</reference>
<evidence type="ECO:0000313" key="2">
    <source>
        <dbReference type="EMBL" id="GLC55493.1"/>
    </source>
</evidence>
<accession>A0A9W6BP08</accession>
<gene>
    <name evidence="2" type="primary">PLEST007169</name>
    <name evidence="2" type="ORF">PLESTB_000993200</name>
</gene>
<sequence>MAARSSAIHDASPNAHLRDFLLRFFSEGPHLSALRYRICSKAIKLPLQAVVRGGPLQLPPSLPKEDDLQVIVRAQINDHAFVQTLVAQSAWDDSKMAAEFVTLLLADLADLDARVCAAAFNSRKLGGMPSMAQVRLEPSGDLPAALAKAVAVLRAGDAGRAAMGGVTVPSSCTALAVALADCTALRAEEQKRNASVSVARSVSYAHRFVLLVDGTGVGLYQAWGSGGGRGSTSGGGGGSTSGNGAGGAGNTSRPGSSGGGAAGEGGGTAGGCSAAGFSLQDWLQRSTTVMSHEQATEFARTFQEFCARIHWDDAANGLYLQLFGVDLRAVAAARGLPLPGRIRSWVRILEVPYVTAARIQANARLFM</sequence>
<comment type="caution">
    <text evidence="2">The sequence shown here is derived from an EMBL/GenBank/DDBJ whole genome shotgun (WGS) entry which is preliminary data.</text>
</comment>
<dbReference type="Proteomes" id="UP001165080">
    <property type="component" value="Unassembled WGS sequence"/>
</dbReference>
<proteinExistence type="predicted"/>
<feature type="region of interest" description="Disordered" evidence="1">
    <location>
        <begin position="228"/>
        <end position="265"/>
    </location>
</feature>
<name>A0A9W6BP08_9CHLO</name>
<evidence type="ECO:0000256" key="1">
    <source>
        <dbReference type="SAM" id="MobiDB-lite"/>
    </source>
</evidence>
<feature type="compositionally biased region" description="Gly residues" evidence="1">
    <location>
        <begin position="228"/>
        <end position="249"/>
    </location>
</feature>
<organism evidence="2 3">
    <name type="scientific">Pleodorina starrii</name>
    <dbReference type="NCBI Taxonomy" id="330485"/>
    <lineage>
        <taxon>Eukaryota</taxon>
        <taxon>Viridiplantae</taxon>
        <taxon>Chlorophyta</taxon>
        <taxon>core chlorophytes</taxon>
        <taxon>Chlorophyceae</taxon>
        <taxon>CS clade</taxon>
        <taxon>Chlamydomonadales</taxon>
        <taxon>Volvocaceae</taxon>
        <taxon>Pleodorina</taxon>
    </lineage>
</organism>
<feature type="compositionally biased region" description="Gly residues" evidence="1">
    <location>
        <begin position="256"/>
        <end position="265"/>
    </location>
</feature>